<dbReference type="RefSeq" id="WP_025419643.1">
    <property type="nucleotide sequence ID" value="NZ_CP005829.1"/>
</dbReference>
<dbReference type="GO" id="GO:0009007">
    <property type="term" value="F:site-specific DNA-methyltransferase (adenine-specific) activity"/>
    <property type="evidence" value="ECO:0007669"/>
    <property type="project" value="UniProtKB-EC"/>
</dbReference>
<sequence length="68" mass="7975">MIDFIDKDDFVYLDLSYVSLVQKTNNFESCSRYRLDLKMYSNLLSFLNKMDKKGAKFLLSNFNTDSGL</sequence>
<dbReference type="EC" id="2.1.1.72" evidence="1"/>
<organism evidence="1 2">
    <name type="scientific">Borrelia anserina BA2</name>
    <dbReference type="NCBI Taxonomy" id="1313293"/>
    <lineage>
        <taxon>Bacteria</taxon>
        <taxon>Pseudomonadati</taxon>
        <taxon>Spirochaetota</taxon>
        <taxon>Spirochaetia</taxon>
        <taxon>Spirochaetales</taxon>
        <taxon>Borreliaceae</taxon>
        <taxon>Borrelia</taxon>
    </lineage>
</organism>
<dbReference type="AlphaFoldDB" id="W5SP99"/>
<evidence type="ECO:0000313" key="2">
    <source>
        <dbReference type="Proteomes" id="UP000019262"/>
    </source>
</evidence>
<keyword evidence="1" id="KW-0489">Methyltransferase</keyword>
<dbReference type="HOGENOM" id="CLU_2785630_0_0_12"/>
<keyword evidence="1" id="KW-0808">Transferase</keyword>
<dbReference type="SUPFAM" id="SSF53335">
    <property type="entry name" value="S-adenosyl-L-methionine-dependent methyltransferases"/>
    <property type="match status" value="1"/>
</dbReference>
<dbReference type="GO" id="GO:0032259">
    <property type="term" value="P:methylation"/>
    <property type="evidence" value="ECO:0007669"/>
    <property type="project" value="UniProtKB-KW"/>
</dbReference>
<accession>W5SP99</accession>
<dbReference type="PATRIC" id="fig|1313293.3.peg.486"/>
<dbReference type="Gene3D" id="3.40.50.150">
    <property type="entry name" value="Vaccinia Virus protein VP39"/>
    <property type="match status" value="1"/>
</dbReference>
<name>W5SP99_BORAN</name>
<dbReference type="EMBL" id="CP005829">
    <property type="protein sequence ID" value="AHH08443.1"/>
    <property type="molecule type" value="Genomic_DNA"/>
</dbReference>
<gene>
    <name evidence="1" type="ORF">BAN_0068601</name>
</gene>
<dbReference type="Proteomes" id="UP000019262">
    <property type="component" value="Chromosome"/>
</dbReference>
<proteinExistence type="predicted"/>
<protein>
    <submittedName>
        <fullName evidence="1">DNA adenine methylase</fullName>
        <ecNumber evidence="1">2.1.1.72</ecNumber>
    </submittedName>
</protein>
<dbReference type="InterPro" id="IPR029063">
    <property type="entry name" value="SAM-dependent_MTases_sf"/>
</dbReference>
<reference evidence="1 2" key="1">
    <citation type="submission" date="2013-04" db="EMBL/GenBank/DDBJ databases">
        <title>Comparative Genomics of Relapsing Fever Spirochetes.</title>
        <authorList>
            <person name="Schwan T.G."/>
            <person name="Raffel S.J."/>
            <person name="Porcella S.F."/>
            <person name="Martens C.A."/>
            <person name="Bruno D.P."/>
            <person name="Rickefs S.M."/>
            <person name="Barbian K.B."/>
        </authorList>
    </citation>
    <scope>NUCLEOTIDE SEQUENCE [LARGE SCALE GENOMIC DNA]</scope>
    <source>
        <strain evidence="1 2">BA2</strain>
    </source>
</reference>
<evidence type="ECO:0000313" key="1">
    <source>
        <dbReference type="EMBL" id="AHH08443.1"/>
    </source>
</evidence>